<evidence type="ECO:0000259" key="5">
    <source>
        <dbReference type="Pfam" id="PF14833"/>
    </source>
</evidence>
<dbReference type="SUPFAM" id="SSF48179">
    <property type="entry name" value="6-phosphogluconate dehydrogenase C-terminal domain-like"/>
    <property type="match status" value="1"/>
</dbReference>
<proteinExistence type="predicted"/>
<dbReference type="InterPro" id="IPR008927">
    <property type="entry name" value="6-PGluconate_DH-like_C_sf"/>
</dbReference>
<dbReference type="STRING" id="266265.Bxe_C0902"/>
<dbReference type="KEGG" id="bxb:DR64_7548"/>
<dbReference type="PANTHER" id="PTHR43060:SF15">
    <property type="entry name" value="3-HYDROXYISOBUTYRATE DEHYDROGENASE-LIKE 1, MITOCHONDRIAL-RELATED"/>
    <property type="match status" value="1"/>
</dbReference>
<sequence length="301" mass="31048">MSARPVGFCGLGRMGLPMARRLIEAGQSVRVWNRSYEKAAALAAASGGGATGTRCIACRSPAELAEASDIVMLCLADAAAVEAVAFEAEGLATRARRGATLVDHSTLAPSQTIAFAQRWHALTGGNWLDAPVSGGTAGAATGTLAVMAGGSEEAIESVASVIGAYAARVTRMGDSGAGQATKLANQAIVMTTIAALAEATRLAQHAGIDAARMPVALRGGWADSVLLQTLMPRMIEPPVHASGTIRTMLKDLDAVEALADEARVSLPVASLVRRWLAHAVEQGLGDEDISQIVRVSVEGWR</sequence>
<accession>Q13GL2</accession>
<reference evidence="6 7" key="1">
    <citation type="journal article" date="2006" name="Proc. Natl. Acad. Sci. U.S.A.">
        <title>Burkholderia xenovorans LB400 harbors a multi-replicon, 9.73-Mbp genome shaped for versatility.</title>
        <authorList>
            <person name="Chain P.S."/>
            <person name="Denef V.J."/>
            <person name="Konstantinidis K.T."/>
            <person name="Vergez L.M."/>
            <person name="Agullo L."/>
            <person name="Reyes V.L."/>
            <person name="Hauser L."/>
            <person name="Cordova M."/>
            <person name="Gomez L."/>
            <person name="Gonzalez M."/>
            <person name="Land M."/>
            <person name="Lao V."/>
            <person name="Larimer F."/>
            <person name="LiPuma J.J."/>
            <person name="Mahenthiralingam E."/>
            <person name="Malfatti S.A."/>
            <person name="Marx C.J."/>
            <person name="Parnell J.J."/>
            <person name="Ramette A."/>
            <person name="Richardson P."/>
            <person name="Seeger M."/>
            <person name="Smith D."/>
            <person name="Spilker T."/>
            <person name="Sul W.J."/>
            <person name="Tsoi T.V."/>
            <person name="Ulrich L.E."/>
            <person name="Zhulin I.B."/>
            <person name="Tiedje J.M."/>
        </authorList>
    </citation>
    <scope>NUCLEOTIDE SEQUENCE [LARGE SCALE GENOMIC DNA]</scope>
    <source>
        <strain evidence="6 7">LB400</strain>
    </source>
</reference>
<dbReference type="GO" id="GO:0016491">
    <property type="term" value="F:oxidoreductase activity"/>
    <property type="evidence" value="ECO:0007669"/>
    <property type="project" value="UniProtKB-KW"/>
</dbReference>
<dbReference type="EMBL" id="CP000272">
    <property type="protein sequence ID" value="ABE36777.1"/>
    <property type="molecule type" value="Genomic_DNA"/>
</dbReference>
<dbReference type="Pfam" id="PF14833">
    <property type="entry name" value="NAD_binding_11"/>
    <property type="match status" value="1"/>
</dbReference>
<evidence type="ECO:0000259" key="4">
    <source>
        <dbReference type="Pfam" id="PF03446"/>
    </source>
</evidence>
<evidence type="ECO:0000256" key="2">
    <source>
        <dbReference type="ARBA" id="ARBA00023027"/>
    </source>
</evidence>
<dbReference type="Gene3D" id="3.40.50.720">
    <property type="entry name" value="NAD(P)-binding Rossmann-like Domain"/>
    <property type="match status" value="1"/>
</dbReference>
<gene>
    <name evidence="6" type="ORF">Bxe_C0902</name>
</gene>
<dbReference type="Pfam" id="PF03446">
    <property type="entry name" value="NAD_binding_2"/>
    <property type="match status" value="1"/>
</dbReference>
<dbReference type="Proteomes" id="UP000001817">
    <property type="component" value="Chromosome 3"/>
</dbReference>
<protein>
    <submittedName>
        <fullName evidence="6">Dehydrogenase</fullName>
    </submittedName>
</protein>
<dbReference type="KEGG" id="bxe:Bxe_C0902"/>
<dbReference type="InterPro" id="IPR036291">
    <property type="entry name" value="NAD(P)-bd_dom_sf"/>
</dbReference>
<evidence type="ECO:0000313" key="7">
    <source>
        <dbReference type="Proteomes" id="UP000001817"/>
    </source>
</evidence>
<feature type="domain" description="3-hydroxyisobutyrate dehydrogenase-like NAD-binding" evidence="5">
    <location>
        <begin position="176"/>
        <end position="295"/>
    </location>
</feature>
<evidence type="ECO:0000256" key="3">
    <source>
        <dbReference type="PIRSR" id="PIRSR000103-1"/>
    </source>
</evidence>
<dbReference type="Gene3D" id="1.10.1040.10">
    <property type="entry name" value="N-(1-d-carboxylethyl)-l-norvaline Dehydrogenase, domain 2"/>
    <property type="match status" value="1"/>
</dbReference>
<dbReference type="PANTHER" id="PTHR43060">
    <property type="entry name" value="3-HYDROXYISOBUTYRATE DEHYDROGENASE-LIKE 1, MITOCHONDRIAL-RELATED"/>
    <property type="match status" value="1"/>
</dbReference>
<dbReference type="PIRSF" id="PIRSF000103">
    <property type="entry name" value="HIBADH"/>
    <property type="match status" value="1"/>
</dbReference>
<evidence type="ECO:0000313" key="6">
    <source>
        <dbReference type="EMBL" id="ABE36777.1"/>
    </source>
</evidence>
<dbReference type="InterPro" id="IPR006115">
    <property type="entry name" value="6PGDH_NADP-bd"/>
</dbReference>
<dbReference type="InterPro" id="IPR013328">
    <property type="entry name" value="6PGD_dom2"/>
</dbReference>
<dbReference type="SUPFAM" id="SSF51735">
    <property type="entry name" value="NAD(P)-binding Rossmann-fold domains"/>
    <property type="match status" value="1"/>
</dbReference>
<keyword evidence="2" id="KW-0520">NAD</keyword>
<dbReference type="eggNOG" id="COG2084">
    <property type="taxonomic scope" value="Bacteria"/>
</dbReference>
<dbReference type="AlphaFoldDB" id="Q13GL2"/>
<dbReference type="InterPro" id="IPR029154">
    <property type="entry name" value="HIBADH-like_NADP-bd"/>
</dbReference>
<dbReference type="OrthoDB" id="9777604at2"/>
<keyword evidence="1" id="KW-0560">Oxidoreductase</keyword>
<dbReference type="GO" id="GO:0050661">
    <property type="term" value="F:NADP binding"/>
    <property type="evidence" value="ECO:0007669"/>
    <property type="project" value="InterPro"/>
</dbReference>
<organism evidence="6 7">
    <name type="scientific">Paraburkholderia xenovorans (strain LB400)</name>
    <dbReference type="NCBI Taxonomy" id="266265"/>
    <lineage>
        <taxon>Bacteria</taxon>
        <taxon>Pseudomonadati</taxon>
        <taxon>Pseudomonadota</taxon>
        <taxon>Betaproteobacteria</taxon>
        <taxon>Burkholderiales</taxon>
        <taxon>Burkholderiaceae</taxon>
        <taxon>Paraburkholderia</taxon>
    </lineage>
</organism>
<name>Q13GL2_PARXL</name>
<dbReference type="PATRIC" id="fig|266265.5.peg.8665"/>
<dbReference type="GO" id="GO:0051287">
    <property type="term" value="F:NAD binding"/>
    <property type="evidence" value="ECO:0007669"/>
    <property type="project" value="InterPro"/>
</dbReference>
<feature type="domain" description="6-phosphogluconate dehydrogenase NADP-binding" evidence="4">
    <location>
        <begin position="6"/>
        <end position="173"/>
    </location>
</feature>
<dbReference type="RefSeq" id="WP_011494024.1">
    <property type="nucleotide sequence ID" value="NC_007953.1"/>
</dbReference>
<dbReference type="InterPro" id="IPR015815">
    <property type="entry name" value="HIBADH-related"/>
</dbReference>
<evidence type="ECO:0000256" key="1">
    <source>
        <dbReference type="ARBA" id="ARBA00023002"/>
    </source>
</evidence>
<feature type="active site" evidence="3">
    <location>
        <position position="182"/>
    </location>
</feature>
<keyword evidence="7" id="KW-1185">Reference proteome</keyword>